<dbReference type="Proteomes" id="UP000475862">
    <property type="component" value="Unassembled WGS sequence"/>
</dbReference>
<reference evidence="1 2" key="1">
    <citation type="submission" date="2019-08" db="EMBL/GenBank/DDBJ databases">
        <title>The genome of the soybean aphid Biotype 1, its phylome, world population structure and adaptation to the North American continent.</title>
        <authorList>
            <person name="Giordano R."/>
            <person name="Donthu R.K."/>
            <person name="Hernandez A.G."/>
            <person name="Wright C.L."/>
            <person name="Zimin A.V."/>
        </authorList>
    </citation>
    <scope>NUCLEOTIDE SEQUENCE [LARGE SCALE GENOMIC DNA]</scope>
    <source>
        <tissue evidence="1">Whole aphids</tissue>
    </source>
</reference>
<organism evidence="1 2">
    <name type="scientific">Aphis glycines</name>
    <name type="common">Soybean aphid</name>
    <dbReference type="NCBI Taxonomy" id="307491"/>
    <lineage>
        <taxon>Eukaryota</taxon>
        <taxon>Metazoa</taxon>
        <taxon>Ecdysozoa</taxon>
        <taxon>Arthropoda</taxon>
        <taxon>Hexapoda</taxon>
        <taxon>Insecta</taxon>
        <taxon>Pterygota</taxon>
        <taxon>Neoptera</taxon>
        <taxon>Paraneoptera</taxon>
        <taxon>Hemiptera</taxon>
        <taxon>Sternorrhyncha</taxon>
        <taxon>Aphidomorpha</taxon>
        <taxon>Aphidoidea</taxon>
        <taxon>Aphididae</taxon>
        <taxon>Aphidini</taxon>
        <taxon>Aphis</taxon>
        <taxon>Aphis</taxon>
    </lineage>
</organism>
<evidence type="ECO:0000313" key="1">
    <source>
        <dbReference type="EMBL" id="KAE9523134.1"/>
    </source>
</evidence>
<sequence>MLLVNTGSDVNMIKLSELKKDILVNESTIYKLTGINPQPVFTIGSVTLRVQLGTHETIAIFQVIHDNFPISEAGILGAPFLRDNEINLNFRTSTLSLEPLSHSEHPEPQRMSPTLTIQPRSETLVPVLTDKEDGTILVIHAQNIGEKGILLGNVVNRVMDGQIVVSIINPSEDSVEFSPPQLGGVHHDVFKESSVHLCKRTEEQKIGSNRITKLTETIQTDHLNHEERYISFRAGAFTTAIQHDIKIPERATLPYLYEIETNHRNMLLSLRDKDTGKTRVRRGLVHTVQRVVNVLYGIYSNIDTEFIFNKILTLSQSKNQNITLHLERMRIMRVETDQVKEISQHQEKLEGNLQYLQKQTEVINRIEFKARLLEQALLFEILLNQYSYQTQNLMSIINSAMNGKIHTSVFTSERLLMELREIKMNLSVGTGLPLDIEPKSLTELLQISDLTIFHQEHYLVFSIGIPLTSGEEYTMYHPISLPIQYDENTIALISPEVDYLALSNDDENFISFGVNQWESCVKLGTNTLCKGDQPIHYRTGSNLCELSHLTSSLNPLKDCRVKLVTMETPIWHRLSKANSWLYYTKPDLCMIMCTDPPGTFRVEISGVGRLTASPSCEIHTGSSILVPFSKTNRNLKLDVIPENRRFKIKSMLIETLSSVLAQNLTNSILYHYKISIFV</sequence>
<proteinExistence type="predicted"/>
<name>A0A6G0SYU9_APHGL</name>
<dbReference type="InterPro" id="IPR021109">
    <property type="entry name" value="Peptidase_aspartic_dom_sf"/>
</dbReference>
<protein>
    <recommendedName>
        <fullName evidence="3">Peptidase A2 domain-containing protein</fullName>
    </recommendedName>
</protein>
<comment type="caution">
    <text evidence="1">The sequence shown here is derived from an EMBL/GenBank/DDBJ whole genome shotgun (WGS) entry which is preliminary data.</text>
</comment>
<dbReference type="AlphaFoldDB" id="A0A6G0SYU9"/>
<dbReference type="InterPro" id="IPR022048">
    <property type="entry name" value="Envelope_fusion-like"/>
</dbReference>
<evidence type="ECO:0008006" key="3">
    <source>
        <dbReference type="Google" id="ProtNLM"/>
    </source>
</evidence>
<dbReference type="EMBL" id="VYZN01000200">
    <property type="protein sequence ID" value="KAE9523134.1"/>
    <property type="molecule type" value="Genomic_DNA"/>
</dbReference>
<accession>A0A6G0SYU9</accession>
<dbReference type="Pfam" id="PF12259">
    <property type="entry name" value="Baculo_F"/>
    <property type="match status" value="1"/>
</dbReference>
<dbReference type="CDD" id="cd00303">
    <property type="entry name" value="retropepsin_like"/>
    <property type="match status" value="1"/>
</dbReference>
<keyword evidence="2" id="KW-1185">Reference proteome</keyword>
<dbReference type="OrthoDB" id="6628329at2759"/>
<gene>
    <name evidence="1" type="ORF">AGLY_016475</name>
</gene>
<evidence type="ECO:0000313" key="2">
    <source>
        <dbReference type="Proteomes" id="UP000475862"/>
    </source>
</evidence>
<dbReference type="SUPFAM" id="SSF50630">
    <property type="entry name" value="Acid proteases"/>
    <property type="match status" value="1"/>
</dbReference>
<dbReference type="Gene3D" id="2.40.70.10">
    <property type="entry name" value="Acid Proteases"/>
    <property type="match status" value="1"/>
</dbReference>